<organism evidence="1 2">
    <name type="scientific">Juglans regia</name>
    <name type="common">English walnut</name>
    <dbReference type="NCBI Taxonomy" id="51240"/>
    <lineage>
        <taxon>Eukaryota</taxon>
        <taxon>Viridiplantae</taxon>
        <taxon>Streptophyta</taxon>
        <taxon>Embryophyta</taxon>
        <taxon>Tracheophyta</taxon>
        <taxon>Spermatophyta</taxon>
        <taxon>Magnoliopsida</taxon>
        <taxon>eudicotyledons</taxon>
        <taxon>Gunneridae</taxon>
        <taxon>Pentapetalae</taxon>
        <taxon>rosids</taxon>
        <taxon>fabids</taxon>
        <taxon>Fagales</taxon>
        <taxon>Juglandaceae</taxon>
        <taxon>Juglans</taxon>
    </lineage>
</organism>
<dbReference type="GeneID" id="108985688"/>
<dbReference type="Gramene" id="Jr01_18900_p1">
    <property type="protein sequence ID" value="cds.Jr01_18900_p1"/>
    <property type="gene ID" value="Jr01_18900"/>
</dbReference>
<accession>A0A2I4E2K1</accession>
<dbReference type="RefSeq" id="XP_018813621.1">
    <property type="nucleotide sequence ID" value="XM_018958076.2"/>
</dbReference>
<name>A0A2I4E2K1_JUGRE</name>
<dbReference type="OrthoDB" id="10563577at2759"/>
<reference evidence="2" key="1">
    <citation type="submission" date="2025-08" db="UniProtKB">
        <authorList>
            <consortium name="RefSeq"/>
        </authorList>
    </citation>
    <scope>IDENTIFICATION</scope>
    <source>
        <tissue evidence="2">Leaves</tissue>
    </source>
</reference>
<keyword evidence="1" id="KW-1185">Reference proteome</keyword>
<sequence length="295" mass="33143">MVLHGTERKESQLLFLAFASTSAAVFRLGSASSSIFELNAQQGVSFRPLDRSLFQAPNWEGTINGRYWVKNAHVEPRKELNVPLAATFAKPARAAKGVSSIESWLTVCYLLWFNVNTASLNLNTSCHIDFMFMDAVEVLALLVNNGLLLSHKNGYRECCQLSEVTPLQWTLDSLLAWIGGVKDQSLFEGRAHGGIGSLFKWNGMSNAGGNYQEYSSFLQVMNLLFNSIPFQRYVSGYSQMGMNHAPDQYFHGRVRKKECGGGRARTETKEHFNFPKAIERIIRRVLVLPIDNDHE</sequence>
<dbReference type="PANTHER" id="PTHR46482">
    <property type="entry name" value="5'-ADENYLYLSULFATE REDUCTASE 3, CHLOROPLASTIC"/>
    <property type="match status" value="1"/>
</dbReference>
<proteinExistence type="predicted"/>
<evidence type="ECO:0000313" key="2">
    <source>
        <dbReference type="RefSeq" id="XP_018813621.1"/>
    </source>
</evidence>
<dbReference type="KEGG" id="jre:108985688"/>
<protein>
    <submittedName>
        <fullName evidence="2">5'-adenylylsulfate reductase 2, chloroplastic-like</fullName>
    </submittedName>
</protein>
<evidence type="ECO:0000313" key="1">
    <source>
        <dbReference type="Proteomes" id="UP000235220"/>
    </source>
</evidence>
<gene>
    <name evidence="2" type="primary">LOC108985688</name>
</gene>
<dbReference type="STRING" id="51240.A0A2I4E2K1"/>
<dbReference type="Proteomes" id="UP000235220">
    <property type="component" value="Chromosome 1"/>
</dbReference>
<dbReference type="PANTHER" id="PTHR46482:SF13">
    <property type="entry name" value="5'-ADENYLYLSULFATE REDUCTASE 1, CHLOROPLASTIC-LIKE"/>
    <property type="match status" value="1"/>
</dbReference>
<dbReference type="AlphaFoldDB" id="A0A2I4E2K1"/>